<protein>
    <submittedName>
        <fullName evidence="1">Uncharacterized protein</fullName>
    </submittedName>
</protein>
<accession>A0A829QLR9</accession>
<sequence>MHRRADFAVEPTEPHWITRSAVVLARARCAARIFGIGVPVAGFSYAAGDFACLGVVGRYGLPRDALFQTLWDQAQRLQVVESGDFQAMCHARPFAVAGFDYH</sequence>
<comment type="caution">
    <text evidence="1">The sequence shown here is derived from an EMBL/GenBank/DDBJ whole genome shotgun (WGS) entry which is preliminary data.</text>
</comment>
<evidence type="ECO:0000313" key="2">
    <source>
        <dbReference type="Proteomes" id="UP000021210"/>
    </source>
</evidence>
<reference evidence="1 2" key="1">
    <citation type="submission" date="2013-12" db="EMBL/GenBank/DDBJ databases">
        <authorList>
            <person name="Zelazny A."/>
            <person name="Olivier K."/>
            <person name="Holland S."/>
            <person name="Lenaerts A."/>
            <person name="Ordway D."/>
            <person name="DeGroote M.A."/>
            <person name="Parker T."/>
            <person name="Sizemore C."/>
            <person name="Tallon L.J."/>
            <person name="Sadzewicz L.K."/>
            <person name="Sengamalay N."/>
            <person name="Fraser C.M."/>
            <person name="Hine E."/>
            <person name="Shefchek K.A."/>
            <person name="Das S.P."/>
            <person name="Tettelin H."/>
        </authorList>
    </citation>
    <scope>NUCLEOTIDE SEQUENCE [LARGE SCALE GENOMIC DNA]</scope>
    <source>
        <strain evidence="1 2">1948</strain>
    </source>
</reference>
<dbReference type="EMBL" id="JAOH01000002">
    <property type="protein sequence ID" value="EUA64092.1"/>
    <property type="molecule type" value="Genomic_DNA"/>
</dbReference>
<name>A0A829QLR9_9MYCO</name>
<dbReference type="Proteomes" id="UP000021210">
    <property type="component" value="Unassembled WGS sequence"/>
</dbReference>
<proteinExistence type="predicted"/>
<organism evidence="1 2">
    <name type="scientific">Mycobacteroides abscessus 1948</name>
    <dbReference type="NCBI Taxonomy" id="1299323"/>
    <lineage>
        <taxon>Bacteria</taxon>
        <taxon>Bacillati</taxon>
        <taxon>Actinomycetota</taxon>
        <taxon>Actinomycetes</taxon>
        <taxon>Mycobacteriales</taxon>
        <taxon>Mycobacteriaceae</taxon>
        <taxon>Mycobacteroides</taxon>
        <taxon>Mycobacteroides abscessus</taxon>
    </lineage>
</organism>
<evidence type="ECO:0000313" key="1">
    <source>
        <dbReference type="EMBL" id="EUA64092.1"/>
    </source>
</evidence>
<dbReference type="AlphaFoldDB" id="A0A829QLR9"/>
<gene>
    <name evidence="1" type="ORF">I542_4259</name>
</gene>